<dbReference type="Proteomes" id="UP000001396">
    <property type="component" value="Unassembled WGS sequence"/>
</dbReference>
<evidence type="ECO:0000313" key="1">
    <source>
        <dbReference type="EMBL" id="EFA78800.1"/>
    </source>
</evidence>
<keyword evidence="2" id="KW-1185">Reference proteome</keyword>
<reference evidence="1 2" key="1">
    <citation type="journal article" date="2011" name="Genome Res.">
        <title>Phylogeny-wide analysis of social amoeba genomes highlights ancient origins for complex intercellular communication.</title>
        <authorList>
            <person name="Heidel A.J."/>
            <person name="Lawal H.M."/>
            <person name="Felder M."/>
            <person name="Schilde C."/>
            <person name="Helps N.R."/>
            <person name="Tunggal B."/>
            <person name="Rivero F."/>
            <person name="John U."/>
            <person name="Schleicher M."/>
            <person name="Eichinger L."/>
            <person name="Platzer M."/>
            <person name="Noegel A.A."/>
            <person name="Schaap P."/>
            <person name="Gloeckner G."/>
        </authorList>
    </citation>
    <scope>NUCLEOTIDE SEQUENCE [LARGE SCALE GENOMIC DNA]</scope>
    <source>
        <strain evidence="2">ATCC 26659 / Pp 5 / PN500</strain>
    </source>
</reference>
<proteinExistence type="predicted"/>
<organism evidence="1 2">
    <name type="scientific">Heterostelium pallidum (strain ATCC 26659 / Pp 5 / PN500)</name>
    <name type="common">Cellular slime mold</name>
    <name type="synonym">Polysphondylium pallidum</name>
    <dbReference type="NCBI Taxonomy" id="670386"/>
    <lineage>
        <taxon>Eukaryota</taxon>
        <taxon>Amoebozoa</taxon>
        <taxon>Evosea</taxon>
        <taxon>Eumycetozoa</taxon>
        <taxon>Dictyostelia</taxon>
        <taxon>Acytosteliales</taxon>
        <taxon>Acytosteliaceae</taxon>
        <taxon>Heterostelium</taxon>
    </lineage>
</organism>
<sequence length="106" mass="12274">MENNNTSICIKNQINNTESSIFNGCHTNIKSNTKDNIFNNTPTSNRKEKFSTSLMDIEYLYPINEIQFTCLELNHSIKNPINLPSFHMLYETVKEEIPSFDLPTLK</sequence>
<dbReference type="RefSeq" id="XP_020430924.1">
    <property type="nucleotide sequence ID" value="XM_020579085.1"/>
</dbReference>
<comment type="caution">
    <text evidence="1">The sequence shown here is derived from an EMBL/GenBank/DDBJ whole genome shotgun (WGS) entry which is preliminary data.</text>
</comment>
<evidence type="ECO:0000313" key="2">
    <source>
        <dbReference type="Proteomes" id="UP000001396"/>
    </source>
</evidence>
<dbReference type="GeneID" id="31363743"/>
<dbReference type="InParanoid" id="D3BHQ0"/>
<accession>D3BHQ0</accession>
<gene>
    <name evidence="1" type="ORF">PPL_08263</name>
</gene>
<dbReference type="EMBL" id="ADBJ01000037">
    <property type="protein sequence ID" value="EFA78800.1"/>
    <property type="molecule type" value="Genomic_DNA"/>
</dbReference>
<dbReference type="AlphaFoldDB" id="D3BHQ0"/>
<name>D3BHQ0_HETP5</name>
<protein>
    <submittedName>
        <fullName evidence="1">Uncharacterized protein</fullName>
    </submittedName>
</protein>